<dbReference type="RefSeq" id="WP_088601929.1">
    <property type="nucleotide sequence ID" value="NZ_NJIH01000002.1"/>
</dbReference>
<comment type="caution">
    <text evidence="1">The sequence shown here is derived from an EMBL/GenBank/DDBJ whole genome shotgun (WGS) entry which is preliminary data.</text>
</comment>
<dbReference type="Proteomes" id="UP000214603">
    <property type="component" value="Unassembled WGS sequence"/>
</dbReference>
<sequence>MDTPRSAAASVELANSLNALNLFISKTLIFISWWRSRHIEPAIYFAAFIIPAASSLINTMPNQGLLPRNAAPPISTSPPPLVRVVVMCFGPAQEGQQAEVFLP</sequence>
<proteinExistence type="predicted"/>
<dbReference type="AlphaFoldDB" id="A0A225N435"/>
<name>A0A225N435_9BURK</name>
<evidence type="ECO:0000313" key="1">
    <source>
        <dbReference type="EMBL" id="OWT65779.1"/>
    </source>
</evidence>
<reference evidence="2" key="1">
    <citation type="submission" date="2017-06" db="EMBL/GenBank/DDBJ databases">
        <title>Herbaspirillum phytohormonus sp. nov., isolated from the root nodule of Robinia pseudoacacia in lead-zinc mine.</title>
        <authorList>
            <person name="Fan M."/>
            <person name="Lin Y."/>
        </authorList>
    </citation>
    <scope>NUCLEOTIDE SEQUENCE [LARGE SCALE GENOMIC DNA]</scope>
    <source>
        <strain evidence="2">SC-089</strain>
    </source>
</reference>
<dbReference type="EMBL" id="NJIH01000002">
    <property type="protein sequence ID" value="OWT65779.1"/>
    <property type="molecule type" value="Genomic_DNA"/>
</dbReference>
<evidence type="ECO:0000313" key="2">
    <source>
        <dbReference type="Proteomes" id="UP000214603"/>
    </source>
</evidence>
<organism evidence="1 2">
    <name type="scientific">Candidimonas nitroreducens</name>
    <dbReference type="NCBI Taxonomy" id="683354"/>
    <lineage>
        <taxon>Bacteria</taxon>
        <taxon>Pseudomonadati</taxon>
        <taxon>Pseudomonadota</taxon>
        <taxon>Betaproteobacteria</taxon>
        <taxon>Burkholderiales</taxon>
        <taxon>Alcaligenaceae</taxon>
        <taxon>Candidimonas</taxon>
    </lineage>
</organism>
<gene>
    <name evidence="1" type="ORF">CEY11_03355</name>
</gene>
<keyword evidence="2" id="KW-1185">Reference proteome</keyword>
<accession>A0A225N435</accession>
<protein>
    <submittedName>
        <fullName evidence="1">Uncharacterized protein</fullName>
    </submittedName>
</protein>